<protein>
    <submittedName>
        <fullName evidence="1">Uncharacterized protein</fullName>
    </submittedName>
</protein>
<organism evidence="1 2">
    <name type="scientific">Aeromonas sobria</name>
    <dbReference type="NCBI Taxonomy" id="646"/>
    <lineage>
        <taxon>Bacteria</taxon>
        <taxon>Pseudomonadati</taxon>
        <taxon>Pseudomonadota</taxon>
        <taxon>Gammaproteobacteria</taxon>
        <taxon>Aeromonadales</taxon>
        <taxon>Aeromonadaceae</taxon>
        <taxon>Aeromonas</taxon>
    </lineage>
</organism>
<dbReference type="Pfam" id="PF13289">
    <property type="entry name" value="SIR2_2"/>
    <property type="match status" value="1"/>
</dbReference>
<accession>A0A2N3J5R1</accession>
<name>A0A2N3J5R1_AERSO</name>
<evidence type="ECO:0000313" key="2">
    <source>
        <dbReference type="Proteomes" id="UP000233467"/>
    </source>
</evidence>
<dbReference type="Proteomes" id="UP000233467">
    <property type="component" value="Unassembled WGS sequence"/>
</dbReference>
<gene>
    <name evidence="1" type="ORF">CJP16_04110</name>
</gene>
<sequence length="434" mass="49271">MSYFYEIAYAAESDRLCLFTGTGFSKAVSDNKAPSWQSLLEDLCDLIPTGDDIKQSLFPQDKPMPLTLDESAQVISIELQKSGKSIHKETARLINDVPLSDNNQPIIDFFTSRALRIVTTNYDKLAEKLCGEKDVHSFAPGLPIPRSKSNIKIYHVHGSIDSPDDMVITSDDYFNFFHAESYFSRKLSTVLHENTVVILGYSLGDTNLKTIISDYKKFNKDHAIGSSLIFVSRSKISQYIKDYYSYCFGIRVIDNMDTITFFEKLNSEIPNVKGKQESSLENLKNVLFRGHEFKVEYIRIEHSFFDIIASISASGLSLINERVVTMLSSVIESKVKLTGGSGAWEQYEQLAKWLVHLGSLLDVNSPKLKDVYLNAVLHSMETMRRELYIGYSWHAYKVWSNNWSAITSQNRSMIRAHILEKSTWPDALSIVKNA</sequence>
<reference evidence="1 2" key="1">
    <citation type="journal article" date="2017" name="Front. Microbiol.">
        <title>Strong Genomic and Phenotypic Heterogeneity in the Aeromonas sobria Species Complex.</title>
        <authorList>
            <person name="Gauthier J."/>
            <person name="Vincent A.T."/>
            <person name="Charette S.J."/>
            <person name="Derome N."/>
        </authorList>
    </citation>
    <scope>NUCLEOTIDE SEQUENCE [LARGE SCALE GENOMIC DNA]</scope>
    <source>
        <strain evidence="1 2">TM18</strain>
    </source>
</reference>
<comment type="caution">
    <text evidence="1">The sequence shown here is derived from an EMBL/GenBank/DDBJ whole genome shotgun (WGS) entry which is preliminary data.</text>
</comment>
<dbReference type="RefSeq" id="WP_101323710.1">
    <property type="nucleotide sequence ID" value="NZ_NQMM01000013.1"/>
</dbReference>
<dbReference type="EMBL" id="NQMM01000013">
    <property type="protein sequence ID" value="PKQ81646.1"/>
    <property type="molecule type" value="Genomic_DNA"/>
</dbReference>
<keyword evidence="2" id="KW-1185">Reference proteome</keyword>
<dbReference type="AlphaFoldDB" id="A0A2N3J5R1"/>
<proteinExistence type="predicted"/>
<evidence type="ECO:0000313" key="1">
    <source>
        <dbReference type="EMBL" id="PKQ81646.1"/>
    </source>
</evidence>